<dbReference type="HOGENOM" id="CLU_116638_0_1_2"/>
<keyword evidence="4" id="KW-1185">Reference proteome</keyword>
<accession>L0K448</accession>
<dbReference type="eggNOG" id="arCOG01077">
    <property type="taxonomic scope" value="Archaea"/>
</dbReference>
<dbReference type="GeneID" id="14402359"/>
<evidence type="ECO:0000259" key="2">
    <source>
        <dbReference type="PROSITE" id="PS51462"/>
    </source>
</evidence>
<feature type="domain" description="Nudix hydrolase" evidence="2">
    <location>
        <begin position="7"/>
        <end position="147"/>
    </location>
</feature>
<dbReference type="InterPro" id="IPR020084">
    <property type="entry name" value="NUDIX_hydrolase_CS"/>
</dbReference>
<dbReference type="EMBL" id="CP003929">
    <property type="protein sequence ID" value="AGB39310.1"/>
    <property type="molecule type" value="Genomic_DNA"/>
</dbReference>
<dbReference type="Proteomes" id="UP000010878">
    <property type="component" value="Chromosome"/>
</dbReference>
<dbReference type="Gene3D" id="3.90.79.10">
    <property type="entry name" value="Nucleoside Triphosphate Pyrophosphohydrolase"/>
    <property type="match status" value="1"/>
</dbReference>
<dbReference type="Pfam" id="PF00293">
    <property type="entry name" value="NUDIX"/>
    <property type="match status" value="1"/>
</dbReference>
<dbReference type="InterPro" id="IPR000086">
    <property type="entry name" value="NUDIX_hydrolase_dom"/>
</dbReference>
<organism evidence="3 4">
    <name type="scientific">Natronococcus occultus SP4</name>
    <dbReference type="NCBI Taxonomy" id="694430"/>
    <lineage>
        <taxon>Archaea</taxon>
        <taxon>Methanobacteriati</taxon>
        <taxon>Methanobacteriota</taxon>
        <taxon>Stenosarchaea group</taxon>
        <taxon>Halobacteria</taxon>
        <taxon>Halobacteriales</taxon>
        <taxon>Natrialbaceae</taxon>
        <taxon>Natronococcus</taxon>
    </lineage>
</organism>
<evidence type="ECO:0000313" key="3">
    <source>
        <dbReference type="EMBL" id="AGB39310.1"/>
    </source>
</evidence>
<keyword evidence="1" id="KW-0378">Hydrolase</keyword>
<evidence type="ECO:0000313" key="4">
    <source>
        <dbReference type="Proteomes" id="UP000010878"/>
    </source>
</evidence>
<dbReference type="PROSITE" id="PS51462">
    <property type="entry name" value="NUDIX"/>
    <property type="match status" value="1"/>
</dbReference>
<dbReference type="KEGG" id="nou:Natoc_3592"/>
<dbReference type="GO" id="GO:0016787">
    <property type="term" value="F:hydrolase activity"/>
    <property type="evidence" value="ECO:0007669"/>
    <property type="project" value="UniProtKB-KW"/>
</dbReference>
<dbReference type="PROSITE" id="PS00893">
    <property type="entry name" value="NUDIX_BOX"/>
    <property type="match status" value="1"/>
</dbReference>
<dbReference type="RefSeq" id="WP_015322744.1">
    <property type="nucleotide sequence ID" value="NC_019974.1"/>
</dbReference>
<dbReference type="InterPro" id="IPR015797">
    <property type="entry name" value="NUDIX_hydrolase-like_dom_sf"/>
</dbReference>
<dbReference type="SUPFAM" id="SSF55811">
    <property type="entry name" value="Nudix"/>
    <property type="match status" value="1"/>
</dbReference>
<dbReference type="AlphaFoldDB" id="L0K448"/>
<name>L0K448_9EURY</name>
<dbReference type="OrthoDB" id="40462at2157"/>
<sequence length="147" mass="16855">MVGTEVPCVPKVCAYITRNDRELLTFEADGHDGLQVPKGTIEPGESPLEALRREVAEESGLTELQSVRRLADDVWVRRLSPAKLYRRHFFQVSVEEDRDAWTHVVTGEGEERGMEFEYAWRELPTAREFALSLNDYVDRLEPVAPRP</sequence>
<dbReference type="CDD" id="cd04663">
    <property type="entry name" value="NUDIX_Hydrolase"/>
    <property type="match status" value="1"/>
</dbReference>
<proteinExistence type="predicted"/>
<evidence type="ECO:0000256" key="1">
    <source>
        <dbReference type="ARBA" id="ARBA00022801"/>
    </source>
</evidence>
<protein>
    <submittedName>
        <fullName evidence="3">ADP-ribose pyrophosphatase</fullName>
    </submittedName>
</protein>
<reference evidence="3 4" key="1">
    <citation type="submission" date="2012-11" db="EMBL/GenBank/DDBJ databases">
        <title>FINISHED of Natronococcus occultus SP4, DSM 3396.</title>
        <authorList>
            <consortium name="DOE Joint Genome Institute"/>
            <person name="Eisen J."/>
            <person name="Huntemann M."/>
            <person name="Wei C.-L."/>
            <person name="Han J."/>
            <person name="Detter J.C."/>
            <person name="Han C."/>
            <person name="Tapia R."/>
            <person name="Chen A."/>
            <person name="Kyrpides N."/>
            <person name="Mavromatis K."/>
            <person name="Markowitz V."/>
            <person name="Szeto E."/>
            <person name="Ivanova N."/>
            <person name="Mikhailova N."/>
            <person name="Ovchinnikova G."/>
            <person name="Pagani I."/>
            <person name="Pati A."/>
            <person name="Goodwin L."/>
            <person name="Nordberg H.P."/>
            <person name="Cantor M.N."/>
            <person name="Hua S.X."/>
            <person name="Woyke T."/>
            <person name="Eisen J."/>
            <person name="Klenk H.-P."/>
            <person name="Klenk H.-P."/>
        </authorList>
    </citation>
    <scope>NUCLEOTIDE SEQUENCE [LARGE SCALE GENOMIC DNA]</scope>
    <source>
        <strain evidence="3 4">SP4</strain>
    </source>
</reference>
<dbReference type="STRING" id="694430.Natoc_3592"/>
<gene>
    <name evidence="3" type="ORF">Natoc_3592</name>
</gene>